<dbReference type="KEGG" id="aoh:AOV_04715"/>
<keyword evidence="2" id="KW-1185">Reference proteome</keyword>
<evidence type="ECO:0000313" key="2">
    <source>
        <dbReference type="Proteomes" id="UP000259762"/>
    </source>
</evidence>
<evidence type="ECO:0000313" key="1">
    <source>
        <dbReference type="EMBL" id="ASI48046.1"/>
    </source>
</evidence>
<dbReference type="EMBL" id="CP015994">
    <property type="protein sequence ID" value="ASI48046.1"/>
    <property type="molecule type" value="Genomic_DNA"/>
</dbReference>
<organism evidence="1 2">
    <name type="scientific">Anaplasma ovis str. Haibei</name>
    <dbReference type="NCBI Taxonomy" id="1248439"/>
    <lineage>
        <taxon>Bacteria</taxon>
        <taxon>Pseudomonadati</taxon>
        <taxon>Pseudomonadota</taxon>
        <taxon>Alphaproteobacteria</taxon>
        <taxon>Rickettsiales</taxon>
        <taxon>Anaplasmataceae</taxon>
        <taxon>Anaplasma</taxon>
    </lineage>
</organism>
<proteinExistence type="predicted"/>
<dbReference type="Proteomes" id="UP000259762">
    <property type="component" value="Chromosome"/>
</dbReference>
<protein>
    <submittedName>
        <fullName evidence="1">Uncharacterized protein</fullName>
    </submittedName>
</protein>
<reference evidence="1 2" key="2">
    <citation type="journal article" date="2019" name="BMC Genomics">
        <title>The Anaplasma ovis genome reveals a high proportion of pseudogenes.</title>
        <authorList>
            <person name="Liu Z."/>
            <person name="Peasley A.M."/>
            <person name="Yang J."/>
            <person name="Li Y."/>
            <person name="Guan G."/>
            <person name="Luo J."/>
            <person name="Yin H."/>
            <person name="Brayton K.A."/>
        </authorList>
    </citation>
    <scope>NUCLEOTIDE SEQUENCE [LARGE SCALE GENOMIC DNA]</scope>
    <source>
        <strain evidence="1 2">Haibei</strain>
    </source>
</reference>
<gene>
    <name evidence="1" type="ORF">AOV_04715</name>
</gene>
<dbReference type="AlphaFoldDB" id="A0A2Z2L8Y5"/>
<sequence>MRANVAGADNVRSKIIGAVDEILQDIWGAVSTSEGKMSSDDLTSLKKAFLIKINYQIDEFIQSAIEFKNRK</sequence>
<reference evidence="2" key="1">
    <citation type="submission" date="2018-06" db="EMBL/GenBank/DDBJ databases">
        <title>The Anaplasma ovis genome reveals a high proportion of pseudogenes.</title>
        <authorList>
            <person name="Liu Z."/>
            <person name="Peasley A.M."/>
            <person name="Yang J."/>
            <person name="Li Y."/>
            <person name="Guan G."/>
            <person name="Luo J."/>
            <person name="Yin H."/>
            <person name="Brayton K.A."/>
        </authorList>
    </citation>
    <scope>NUCLEOTIDE SEQUENCE [LARGE SCALE GENOMIC DNA]</scope>
    <source>
        <strain evidence="2">Haibei</strain>
    </source>
</reference>
<accession>A0A2Z2L8Y5</accession>
<name>A0A2Z2L8Y5_9RICK</name>